<comment type="caution">
    <text evidence="6">The sequence shown here is derived from an EMBL/GenBank/DDBJ whole genome shotgun (WGS) entry which is preliminary data.</text>
</comment>
<name>A0A9X3HR84_9VIBR</name>
<dbReference type="GO" id="GO:0008986">
    <property type="term" value="F:pyruvate, water dikinase activity"/>
    <property type="evidence" value="ECO:0007669"/>
    <property type="project" value="InterPro"/>
</dbReference>
<evidence type="ECO:0000313" key="6">
    <source>
        <dbReference type="EMBL" id="MCW8333759.1"/>
    </source>
</evidence>
<keyword evidence="7" id="KW-1185">Reference proteome</keyword>
<dbReference type="SUPFAM" id="SSF51621">
    <property type="entry name" value="Phosphoenolpyruvate/pyruvate domain"/>
    <property type="match status" value="1"/>
</dbReference>
<dbReference type="Gene3D" id="3.20.20.60">
    <property type="entry name" value="Phosphoenolpyruvate-binding domains"/>
    <property type="match status" value="1"/>
</dbReference>
<evidence type="ECO:0000313" key="7">
    <source>
        <dbReference type="Proteomes" id="UP001155586"/>
    </source>
</evidence>
<evidence type="ECO:0000259" key="5">
    <source>
        <dbReference type="Pfam" id="PF02896"/>
    </source>
</evidence>
<organism evidence="6 7">
    <name type="scientific">Vibrio paucivorans</name>
    <dbReference type="NCBI Taxonomy" id="2829489"/>
    <lineage>
        <taxon>Bacteria</taxon>
        <taxon>Pseudomonadati</taxon>
        <taxon>Pseudomonadota</taxon>
        <taxon>Gammaproteobacteria</taxon>
        <taxon>Vibrionales</taxon>
        <taxon>Vibrionaceae</taxon>
        <taxon>Vibrio</taxon>
    </lineage>
</organism>
<dbReference type="AlphaFoldDB" id="A0A9X3HR84"/>
<keyword evidence="2" id="KW-0479">Metal-binding</keyword>
<dbReference type="Proteomes" id="UP001155586">
    <property type="component" value="Unassembled WGS sequence"/>
</dbReference>
<dbReference type="InterPro" id="IPR015813">
    <property type="entry name" value="Pyrv/PenolPyrv_kinase-like_dom"/>
</dbReference>
<evidence type="ECO:0000256" key="4">
    <source>
        <dbReference type="ARBA" id="ARBA00022840"/>
    </source>
</evidence>
<dbReference type="PANTHER" id="PTHR43030">
    <property type="entry name" value="PHOSPHOENOLPYRUVATE SYNTHASE"/>
    <property type="match status" value="1"/>
</dbReference>
<gene>
    <name evidence="6" type="ORF">MD483_07980</name>
</gene>
<comment type="similarity">
    <text evidence="1">Belongs to the PEP-utilizing enzyme family.</text>
</comment>
<evidence type="ECO:0000256" key="3">
    <source>
        <dbReference type="ARBA" id="ARBA00022741"/>
    </source>
</evidence>
<protein>
    <submittedName>
        <fullName evidence="6">Phosphoenolpyruvate synthase</fullName>
    </submittedName>
</protein>
<dbReference type="GO" id="GO:0046872">
    <property type="term" value="F:metal ion binding"/>
    <property type="evidence" value="ECO:0007669"/>
    <property type="project" value="UniProtKB-KW"/>
</dbReference>
<dbReference type="InterPro" id="IPR000121">
    <property type="entry name" value="PEP_util_C"/>
</dbReference>
<dbReference type="InterPro" id="IPR006319">
    <property type="entry name" value="PEP_synth"/>
</dbReference>
<accession>A0A9X3HR84</accession>
<dbReference type="RefSeq" id="WP_265687238.1">
    <property type="nucleotide sequence ID" value="NZ_JAKRRX010000034.1"/>
</dbReference>
<feature type="domain" description="PEP-utilising enzyme C-terminal" evidence="5">
    <location>
        <begin position="111"/>
        <end position="279"/>
    </location>
</feature>
<evidence type="ECO:0000256" key="1">
    <source>
        <dbReference type="ARBA" id="ARBA00007837"/>
    </source>
</evidence>
<keyword evidence="3" id="KW-0547">Nucleotide-binding</keyword>
<dbReference type="InterPro" id="IPR040442">
    <property type="entry name" value="Pyrv_kinase-like_dom_sf"/>
</dbReference>
<dbReference type="GO" id="GO:0005524">
    <property type="term" value="F:ATP binding"/>
    <property type="evidence" value="ECO:0007669"/>
    <property type="project" value="UniProtKB-KW"/>
</dbReference>
<proteinExistence type="inferred from homology"/>
<sequence length="295" mass="31575">MNLDNNNHLHPELILGDSIPSSEQEMAGPHVYISIADLIAEKVFYHPSISQVQNSLSAIEASSLEAILGGNDVAEHFVSVLVTEISASIQPSHQSVRVCLSNTDSAGFSALIGGKVESDEANPALGSRGVIRYASEAYNPAFALECQVIKVLREQGINVEVVVPFVRTLADAATIIDKLAEQGLPRGLNGLRVLFSVDVPSSALLAERLLHYFDGVVINLDNLAQFTLGIDRTSAELEQSFDPENESVIQLLDITVSAAVHAKKPSLVVTCGLESSPKVQEYLLEHRNVAAVTGA</sequence>
<dbReference type="EMBL" id="JAKRRX010000034">
    <property type="protein sequence ID" value="MCW8333759.1"/>
    <property type="molecule type" value="Genomic_DNA"/>
</dbReference>
<dbReference type="PANTHER" id="PTHR43030:SF1">
    <property type="entry name" value="PHOSPHOENOLPYRUVATE SYNTHASE"/>
    <property type="match status" value="1"/>
</dbReference>
<keyword evidence="4" id="KW-0067">ATP-binding</keyword>
<dbReference type="Pfam" id="PF02896">
    <property type="entry name" value="PEP-utilizers_C"/>
    <property type="match status" value="1"/>
</dbReference>
<reference evidence="6" key="1">
    <citation type="submission" date="2022-02" db="EMBL/GenBank/DDBJ databases">
        <title>Vibrio sp. nov., a new bacterium isolated from Bohai sea, China.</title>
        <authorList>
            <person name="Yuan Y."/>
        </authorList>
    </citation>
    <scope>NUCLEOTIDE SEQUENCE</scope>
    <source>
        <strain evidence="6">DBSS07</strain>
    </source>
</reference>
<evidence type="ECO:0000256" key="2">
    <source>
        <dbReference type="ARBA" id="ARBA00022723"/>
    </source>
</evidence>